<feature type="compositionally biased region" description="Basic and acidic residues" evidence="1">
    <location>
        <begin position="24"/>
        <end position="35"/>
    </location>
</feature>
<keyword evidence="4" id="KW-1185">Reference proteome</keyword>
<evidence type="ECO:0000256" key="1">
    <source>
        <dbReference type="SAM" id="MobiDB-lite"/>
    </source>
</evidence>
<reference evidence="2 3" key="1">
    <citation type="journal article" date="2010" name="Nature">
        <title>Genome sequencing and analysis of the model grass Brachypodium distachyon.</title>
        <authorList>
            <consortium name="International Brachypodium Initiative"/>
        </authorList>
    </citation>
    <scope>NUCLEOTIDE SEQUENCE [LARGE SCALE GENOMIC DNA]</scope>
    <source>
        <strain evidence="2 3">Bd21</strain>
    </source>
</reference>
<name>A0A2K2CS03_BRADI</name>
<sequence>MQQPRMAGRCRVLLVHCCPRDRGEQTEEEQMKEARSPPSPSWPTSTVMIKIHLYLQYSSPIRGTMRDAWFVDLSANNFFYVLYFF</sequence>
<reference evidence="2" key="2">
    <citation type="submission" date="2017-06" db="EMBL/GenBank/DDBJ databases">
        <title>WGS assembly of Brachypodium distachyon.</title>
        <authorList>
            <consortium name="The International Brachypodium Initiative"/>
            <person name="Lucas S."/>
            <person name="Harmon-Smith M."/>
            <person name="Lail K."/>
            <person name="Tice H."/>
            <person name="Grimwood J."/>
            <person name="Bruce D."/>
            <person name="Barry K."/>
            <person name="Shu S."/>
            <person name="Lindquist E."/>
            <person name="Wang M."/>
            <person name="Pitluck S."/>
            <person name="Vogel J.P."/>
            <person name="Garvin D.F."/>
            <person name="Mockler T.C."/>
            <person name="Schmutz J."/>
            <person name="Rokhsar D."/>
            <person name="Bevan M.W."/>
        </authorList>
    </citation>
    <scope>NUCLEOTIDE SEQUENCE</scope>
    <source>
        <strain evidence="2">Bd21</strain>
    </source>
</reference>
<evidence type="ECO:0000313" key="4">
    <source>
        <dbReference type="Proteomes" id="UP000008810"/>
    </source>
</evidence>
<accession>A0A2K2CS03</accession>
<dbReference type="InParanoid" id="A0A2K2CS03"/>
<dbReference type="Gramene" id="PNT64783">
    <property type="protein sequence ID" value="PNT64783"/>
    <property type="gene ID" value="BRADI_4g32945v3"/>
</dbReference>
<dbReference type="EnsemblPlants" id="PNT64783">
    <property type="protein sequence ID" value="PNT64783"/>
    <property type="gene ID" value="BRADI_4g32945v3"/>
</dbReference>
<reference evidence="3" key="3">
    <citation type="submission" date="2018-08" db="UniProtKB">
        <authorList>
            <consortium name="EnsemblPlants"/>
        </authorList>
    </citation>
    <scope>IDENTIFICATION</scope>
    <source>
        <strain evidence="3">cv. Bd21</strain>
    </source>
</reference>
<evidence type="ECO:0000313" key="3">
    <source>
        <dbReference type="EnsemblPlants" id="PNT64783"/>
    </source>
</evidence>
<feature type="region of interest" description="Disordered" evidence="1">
    <location>
        <begin position="24"/>
        <end position="43"/>
    </location>
</feature>
<dbReference type="Proteomes" id="UP000008810">
    <property type="component" value="Chromosome 4"/>
</dbReference>
<organism evidence="2">
    <name type="scientific">Brachypodium distachyon</name>
    <name type="common">Purple false brome</name>
    <name type="synonym">Trachynia distachya</name>
    <dbReference type="NCBI Taxonomy" id="15368"/>
    <lineage>
        <taxon>Eukaryota</taxon>
        <taxon>Viridiplantae</taxon>
        <taxon>Streptophyta</taxon>
        <taxon>Embryophyta</taxon>
        <taxon>Tracheophyta</taxon>
        <taxon>Spermatophyta</taxon>
        <taxon>Magnoliopsida</taxon>
        <taxon>Liliopsida</taxon>
        <taxon>Poales</taxon>
        <taxon>Poaceae</taxon>
        <taxon>BOP clade</taxon>
        <taxon>Pooideae</taxon>
        <taxon>Stipodae</taxon>
        <taxon>Brachypodieae</taxon>
        <taxon>Brachypodium</taxon>
    </lineage>
</organism>
<dbReference type="AlphaFoldDB" id="A0A2K2CS03"/>
<dbReference type="EMBL" id="CM000883">
    <property type="protein sequence ID" value="PNT64783.1"/>
    <property type="molecule type" value="Genomic_DNA"/>
</dbReference>
<gene>
    <name evidence="2" type="ORF">BRADI_4g32945v3</name>
</gene>
<protein>
    <submittedName>
        <fullName evidence="2 3">Uncharacterized protein</fullName>
    </submittedName>
</protein>
<evidence type="ECO:0000313" key="2">
    <source>
        <dbReference type="EMBL" id="PNT64783.1"/>
    </source>
</evidence>
<proteinExistence type="predicted"/>